<evidence type="ECO:0000256" key="7">
    <source>
        <dbReference type="ARBA" id="ARBA00023010"/>
    </source>
</evidence>
<dbReference type="PANTHER" id="PTHR30081">
    <property type="entry name" value="PROTEIN-EXPORT MEMBRANE PROTEIN SEC"/>
    <property type="match status" value="1"/>
</dbReference>
<dbReference type="InterPro" id="IPR022645">
    <property type="entry name" value="SecD/SecF_bac"/>
</dbReference>
<evidence type="ECO:0000256" key="1">
    <source>
        <dbReference type="ARBA" id="ARBA00004651"/>
    </source>
</evidence>
<evidence type="ECO:0000256" key="8">
    <source>
        <dbReference type="ARBA" id="ARBA00023136"/>
    </source>
</evidence>
<dbReference type="Gene3D" id="1.20.1640.10">
    <property type="entry name" value="Multidrug efflux transporter AcrB transmembrane domain"/>
    <property type="match status" value="2"/>
</dbReference>
<evidence type="ECO:0000256" key="6">
    <source>
        <dbReference type="ARBA" id="ARBA00022989"/>
    </source>
</evidence>
<dbReference type="NCBIfam" id="TIGR00966">
    <property type="entry name" value="transloc_SecF"/>
    <property type="match status" value="1"/>
</dbReference>
<dbReference type="Gene3D" id="3.30.70.3400">
    <property type="match status" value="1"/>
</dbReference>
<organism evidence="14 15">
    <name type="scientific">Actinoalloteichus caeruleus DSM 43889</name>
    <dbReference type="NCBI Taxonomy" id="1120930"/>
    <lineage>
        <taxon>Bacteria</taxon>
        <taxon>Bacillati</taxon>
        <taxon>Actinomycetota</taxon>
        <taxon>Actinomycetes</taxon>
        <taxon>Pseudonocardiales</taxon>
        <taxon>Pseudonocardiaceae</taxon>
        <taxon>Actinoalloteichus</taxon>
        <taxon>Actinoalloteichus cyanogriseus</taxon>
    </lineage>
</organism>
<comment type="subcellular location">
    <subcellularLocation>
        <location evidence="1 9">Cell membrane</location>
        <topology evidence="1 9">Multi-pass membrane protein</topology>
    </subcellularLocation>
</comment>
<feature type="transmembrane region" description="Helical" evidence="9">
    <location>
        <begin position="707"/>
        <end position="725"/>
    </location>
</feature>
<evidence type="ECO:0000256" key="5">
    <source>
        <dbReference type="ARBA" id="ARBA00022927"/>
    </source>
</evidence>
<dbReference type="InterPro" id="IPR005791">
    <property type="entry name" value="SecD"/>
</dbReference>
<dbReference type="InterPro" id="IPR048634">
    <property type="entry name" value="SecD_SecF_C"/>
</dbReference>
<feature type="transmembrane region" description="Helical" evidence="9">
    <location>
        <begin position="294"/>
        <end position="314"/>
    </location>
</feature>
<keyword evidence="8 9" id="KW-0472">Membrane</keyword>
<evidence type="ECO:0000313" key="15">
    <source>
        <dbReference type="Proteomes" id="UP000791080"/>
    </source>
</evidence>
<keyword evidence="2 9" id="KW-0813">Transport</keyword>
<feature type="domain" description="SecDF P1 head subdomain" evidence="13">
    <location>
        <begin position="156"/>
        <end position="273"/>
    </location>
</feature>
<sequence>MPPPRSTRSTRSSDQRSLLLRGLLALLVLLGAGTMLLTTEPRLGLDLQGGTQITLEAEEAPGGTLDDETMDQTLEVLRRRVDSLGVAEPNLIRSGSNRIVVEMPGVQDPEEALETIGRTAQLTIHPVVGLAPPEESTPPEGDSDQEQTGELVLPDESGQRLQLAPAAMTGEAINRATARLDGQQGLGWHVSLDFHDGRGWADITGQAACAPNGDPARRVAIVLDNEIISAPQVTPDVRCNVGITGGTTQITGDFTEEESNQLALLISDGALPVQVEVVEQRTVGPTLGQDAIDASVMASIIGVALTGLFLLVVYRMAGLIATIALAGYTAIAYGLMLAIGATFTLPGLAGFVLAIGMAMDANVLIYERSREEYAAGAGTKSPVRRMQNAVTGGFRGALTAIADSNITTLLAAALLFALAAGPVRGFGVTLSVGVAVSMFSAFVLSRVLQQLTFRGVVARKPAISGIASIGRVRQWFERRSPDFYRRHRRWLVGSLVVLLVVGLGLAVRGLNLGVEYTGGRYLEYSSSEEVDLGDVRSELAAAGFPDAQVSSTDDNGISVRTVPLDESEVGRIADAVSTAAGGEVEQLRSDLIGPSMGNELRNQAILAFLLAVLVQVIYLSFRFDWRLAVAVMAGLAADILFLLGFFAWTGRLVDGVFIASMLTVIGYSVNDSVVVFDRVRELRASHPKDPFFRVAGLAILQTMPRTINTGIGVFAVLGALLFLGGGSLVDFALAVIVGSFVGNVTTITVASPFAVLLDTRWPGAARPKKKKRRDENSTGAVV</sequence>
<dbReference type="NCBIfam" id="TIGR01129">
    <property type="entry name" value="secD"/>
    <property type="match status" value="1"/>
</dbReference>
<name>A0ABT1JCX1_ACTCY</name>
<evidence type="ECO:0000256" key="9">
    <source>
        <dbReference type="HAMAP-Rule" id="MF_01463"/>
    </source>
</evidence>
<dbReference type="RefSeq" id="WP_026418826.1">
    <property type="nucleotide sequence ID" value="NZ_AUBJ02000001.1"/>
</dbReference>
<evidence type="ECO:0000259" key="12">
    <source>
        <dbReference type="Pfam" id="PF21760"/>
    </source>
</evidence>
<feature type="transmembrane region" description="Helical" evidence="9">
    <location>
        <begin position="18"/>
        <end position="37"/>
    </location>
</feature>
<feature type="transmembrane region" description="Helical" evidence="9">
    <location>
        <begin position="731"/>
        <end position="757"/>
    </location>
</feature>
<dbReference type="Pfam" id="PF21760">
    <property type="entry name" value="SecD_1st"/>
    <property type="match status" value="1"/>
</dbReference>
<feature type="transmembrane region" description="Helical" evidence="9">
    <location>
        <begin position="490"/>
        <end position="510"/>
    </location>
</feature>
<keyword evidence="7 9" id="KW-0811">Translocation</keyword>
<dbReference type="Proteomes" id="UP000791080">
    <property type="component" value="Unassembled WGS sequence"/>
</dbReference>
<evidence type="ECO:0000256" key="10">
    <source>
        <dbReference type="HAMAP-Rule" id="MF_01464"/>
    </source>
</evidence>
<proteinExistence type="inferred from homology"/>
<dbReference type="PRINTS" id="PR01755">
    <property type="entry name" value="SECFTRNLCASE"/>
</dbReference>
<dbReference type="HAMAP" id="MF_01464_B">
    <property type="entry name" value="SecF_B"/>
    <property type="match status" value="1"/>
</dbReference>
<keyword evidence="4 9" id="KW-0812">Transmembrane</keyword>
<dbReference type="HAMAP" id="MF_01463_B">
    <property type="entry name" value="SecD_B"/>
    <property type="match status" value="1"/>
</dbReference>
<dbReference type="InterPro" id="IPR055344">
    <property type="entry name" value="SecD_SecF_C_bact"/>
</dbReference>
<feature type="domain" description="Protein export membrane protein SecD/SecF C-terminal" evidence="11">
    <location>
        <begin position="578"/>
        <end position="758"/>
    </location>
</feature>
<dbReference type="NCBIfam" id="NF009583">
    <property type="entry name" value="PRK13024.1-3"/>
    <property type="match status" value="1"/>
</dbReference>
<evidence type="ECO:0000259" key="11">
    <source>
        <dbReference type="Pfam" id="PF02355"/>
    </source>
</evidence>
<dbReference type="Pfam" id="PF22599">
    <property type="entry name" value="SecDF_P1_head"/>
    <property type="match status" value="1"/>
</dbReference>
<dbReference type="Pfam" id="PF07549">
    <property type="entry name" value="Sec_GG"/>
    <property type="match status" value="2"/>
</dbReference>
<feature type="transmembrane region" description="Helical" evidence="9">
    <location>
        <begin position="347"/>
        <end position="366"/>
    </location>
</feature>
<feature type="domain" description="Protein translocase subunit SecDF P1" evidence="12">
    <location>
        <begin position="70"/>
        <end position="127"/>
    </location>
</feature>
<evidence type="ECO:0000256" key="4">
    <source>
        <dbReference type="ARBA" id="ARBA00022692"/>
    </source>
</evidence>
<dbReference type="Pfam" id="PF02355">
    <property type="entry name" value="SecD_SecF_C"/>
    <property type="match status" value="2"/>
</dbReference>
<evidence type="ECO:0000256" key="3">
    <source>
        <dbReference type="ARBA" id="ARBA00022475"/>
    </source>
</evidence>
<dbReference type="SUPFAM" id="SSF82866">
    <property type="entry name" value="Multidrug efflux transporter AcrB transmembrane domain"/>
    <property type="match status" value="2"/>
</dbReference>
<feature type="transmembrane region" description="Helical" evidence="9">
    <location>
        <begin position="394"/>
        <end position="419"/>
    </location>
</feature>
<comment type="similarity">
    <text evidence="9">Belongs to the SecD/SecF family. SecD subfamily.</text>
</comment>
<feature type="transmembrane region" description="Helical" evidence="9">
    <location>
        <begin position="655"/>
        <end position="676"/>
    </location>
</feature>
<accession>A0ABT1JCX1</accession>
<dbReference type="Gene3D" id="3.30.1360.200">
    <property type="match status" value="1"/>
</dbReference>
<dbReference type="InterPro" id="IPR005665">
    <property type="entry name" value="SecF_bac"/>
</dbReference>
<feature type="domain" description="Protein export membrane protein SecD/SecF C-terminal" evidence="11">
    <location>
        <begin position="274"/>
        <end position="444"/>
    </location>
</feature>
<comment type="similarity">
    <text evidence="10">Belongs to the SecD/SecF family. SecF subfamily.</text>
</comment>
<feature type="transmembrane region" description="Helical" evidence="9">
    <location>
        <begin position="604"/>
        <end position="621"/>
    </location>
</feature>
<feature type="transmembrane region" description="Helical" evidence="9">
    <location>
        <begin position="319"/>
        <end position="341"/>
    </location>
</feature>
<feature type="transmembrane region" description="Helical" evidence="9">
    <location>
        <begin position="628"/>
        <end position="649"/>
    </location>
</feature>
<dbReference type="EMBL" id="AUBJ02000001">
    <property type="protein sequence ID" value="MCP2330016.1"/>
    <property type="molecule type" value="Genomic_DNA"/>
</dbReference>
<feature type="transmembrane region" description="Helical" evidence="9">
    <location>
        <begin position="425"/>
        <end position="444"/>
    </location>
</feature>
<comment type="caution">
    <text evidence="14">The sequence shown here is derived from an EMBL/GenBank/DDBJ whole genome shotgun (WGS) entry which is preliminary data.</text>
</comment>
<keyword evidence="6 9" id="KW-1133">Transmembrane helix</keyword>
<gene>
    <name evidence="10" type="primary">secF</name>
    <name evidence="9" type="synonym">secD</name>
    <name evidence="14" type="ORF">G443_000286</name>
</gene>
<comment type="caution">
    <text evidence="9">Lacks conserved residue(s) required for the propagation of feature annotation.</text>
</comment>
<evidence type="ECO:0000259" key="13">
    <source>
        <dbReference type="Pfam" id="PF22599"/>
    </source>
</evidence>
<dbReference type="InterPro" id="IPR054384">
    <property type="entry name" value="SecDF_P1_head"/>
</dbReference>
<comment type="subunit">
    <text evidence="9">Forms a complex with SecF. Part of the essential Sec protein translocation apparatus which comprises SecA, SecYEG and auxiliary proteins SecDF. Other proteins may also be involved.</text>
</comment>
<dbReference type="InterPro" id="IPR048631">
    <property type="entry name" value="SecD_1st"/>
</dbReference>
<keyword evidence="5 9" id="KW-0653">Protein transport</keyword>
<protein>
    <recommendedName>
        <fullName evidence="9 10">Multifunctional fusion protein</fullName>
    </recommendedName>
    <domain>
        <recommendedName>
            <fullName evidence="9">Protein translocase subunit SecD</fullName>
        </recommendedName>
    </domain>
    <domain>
        <recommendedName>
            <fullName evidence="10">Protein-export membrane protein SecF</fullName>
        </recommendedName>
    </domain>
</protein>
<dbReference type="InterPro" id="IPR022646">
    <property type="entry name" value="SecD/SecF_CS"/>
</dbReference>
<comment type="function">
    <text evidence="9">Part of the Sec protein translocase complex. Interacts with the SecYEG preprotein conducting channel. SecDF uses the proton motive force (PMF) to complete protein translocation after the ATP-dependent function of SecA.</text>
</comment>
<comment type="subunit">
    <text evidence="10">Forms a complex with SecD. Part of the essential Sec protein translocation apparatus which comprises SecA, SecYEG and auxiliary proteins SecDF. Other proteins may also be involved.</text>
</comment>
<dbReference type="InterPro" id="IPR022813">
    <property type="entry name" value="SecD/SecF_arch_bac"/>
</dbReference>
<keyword evidence="15" id="KW-1185">Reference proteome</keyword>
<reference evidence="14 15" key="1">
    <citation type="submission" date="2013-07" db="EMBL/GenBank/DDBJ databases">
        <authorList>
            <consortium name="DOE Joint Genome Institute"/>
            <person name="Reeve W."/>
            <person name="Huntemann M."/>
            <person name="Han J."/>
            <person name="Chen A."/>
            <person name="Kyrpides N."/>
            <person name="Mavromatis K."/>
            <person name="Markowitz V."/>
            <person name="Palaniappan K."/>
            <person name="Ivanova N."/>
            <person name="Schaumberg A."/>
            <person name="Pati A."/>
            <person name="Liolios K."/>
            <person name="Nordberg H.P."/>
            <person name="Cantor M.N."/>
            <person name="Hua S.X."/>
            <person name="Woyke T."/>
        </authorList>
    </citation>
    <scope>NUCLEOTIDE SEQUENCE [LARGE SCALE GENOMIC DNA]</scope>
    <source>
        <strain evidence="14 15">DSM 43889</strain>
    </source>
</reference>
<reference evidence="14 15" key="2">
    <citation type="submission" date="2022-06" db="EMBL/GenBank/DDBJ databases">
        <title>Genomic Encyclopedia of Type Strains, Phase I: the one thousand microbial genomes (KMG-I) project.</title>
        <authorList>
            <person name="Kyrpides N."/>
        </authorList>
    </citation>
    <scope>NUCLEOTIDE SEQUENCE [LARGE SCALE GENOMIC DNA]</scope>
    <source>
        <strain evidence="14 15">DSM 43889</strain>
    </source>
</reference>
<dbReference type="PANTHER" id="PTHR30081:SF1">
    <property type="entry name" value="PROTEIN TRANSLOCASE SUBUNIT SECD"/>
    <property type="match status" value="1"/>
</dbReference>
<keyword evidence="3 9" id="KW-1003">Cell membrane</keyword>
<evidence type="ECO:0000313" key="14">
    <source>
        <dbReference type="EMBL" id="MCP2330016.1"/>
    </source>
</evidence>
<dbReference type="NCBIfam" id="TIGR00916">
    <property type="entry name" value="2A0604s01"/>
    <property type="match status" value="1"/>
</dbReference>
<evidence type="ECO:0000256" key="2">
    <source>
        <dbReference type="ARBA" id="ARBA00022448"/>
    </source>
</evidence>